<dbReference type="Proteomes" id="UP000187429">
    <property type="component" value="Unassembled WGS sequence"/>
</dbReference>
<evidence type="ECO:0000313" key="2">
    <source>
        <dbReference type="Proteomes" id="UP000187429"/>
    </source>
</evidence>
<comment type="caution">
    <text evidence="1">The sequence shown here is derived from an EMBL/GenBank/DDBJ whole genome shotgun (WGS) entry which is preliminary data.</text>
</comment>
<dbReference type="AlphaFoldDB" id="A0A1R1XGB5"/>
<evidence type="ECO:0000313" key="1">
    <source>
        <dbReference type="EMBL" id="OMJ13646.1"/>
    </source>
</evidence>
<gene>
    <name evidence="1" type="ORF">AYI69_g8921</name>
</gene>
<dbReference type="EMBL" id="LSSM01004994">
    <property type="protein sequence ID" value="OMJ13646.1"/>
    <property type="molecule type" value="Genomic_DNA"/>
</dbReference>
<reference evidence="2" key="1">
    <citation type="submission" date="2017-01" db="EMBL/GenBank/DDBJ databases">
        <authorList>
            <person name="Wang Y."/>
            <person name="White M."/>
            <person name="Kvist S."/>
            <person name="Moncalvo J.-M."/>
        </authorList>
    </citation>
    <scope>NUCLEOTIDE SEQUENCE [LARGE SCALE GENOMIC DNA]</scope>
    <source>
        <strain evidence="2">ID-206-W2</strain>
    </source>
</reference>
<keyword evidence="2" id="KW-1185">Reference proteome</keyword>
<accession>A0A1R1XGB5</accession>
<organism evidence="1 2">
    <name type="scientific">Smittium culicis</name>
    <dbReference type="NCBI Taxonomy" id="133412"/>
    <lineage>
        <taxon>Eukaryota</taxon>
        <taxon>Fungi</taxon>
        <taxon>Fungi incertae sedis</taxon>
        <taxon>Zoopagomycota</taxon>
        <taxon>Kickxellomycotina</taxon>
        <taxon>Harpellomycetes</taxon>
        <taxon>Harpellales</taxon>
        <taxon>Legeriomycetaceae</taxon>
        <taxon>Smittium</taxon>
    </lineage>
</organism>
<name>A0A1R1XGB5_9FUNG</name>
<sequence length="241" mass="27798">MKAFSIYFIFEICGVISFIYGSPLKGGLLGARKAVRSDFRSSFQLSNEEMYIKGKSLRTSAPAKADYGVEIDPRKALVNKRKNKEDEEPDYIDKLIGISKLTLEKTINSFSDFYNYENSRIKEYLQPFDCELFMEEFGMYLYEITPLINAVMNQLDKLERVKTTRIQDLEVGGIGEILESLLAAFDATNSQYDSAKKFYYHYMSNNKGNSCKKDARGIMDSIRLYLISEKIKKYRINAPRI</sequence>
<protein>
    <submittedName>
        <fullName evidence="1">Uncharacterized protein</fullName>
    </submittedName>
</protein>
<proteinExistence type="predicted"/>